<dbReference type="Proteomes" id="UP001266305">
    <property type="component" value="Unassembled WGS sequence"/>
</dbReference>
<sequence>MKRSWTVAIFSEGASIFPDCGTIELLAALERPHPKLLPVAKAWVETPALQSQGESPASLQKLWSQFQSNELGKARGTEAGKEPAGRELRGHGRLLLPGAERVSAVYGCSRPDPSAMPRLAATWTRSAAPVPSGSLQRERSGSLHSCGRTKRESDGLEPVYKTVQRRKLIPEFTKAKRPAASSANRGGALRCTASLGRGRSMRGWFKAGACSHRGHFE</sequence>
<accession>A0ABQ9ULB8</accession>
<reference evidence="2 3" key="1">
    <citation type="submission" date="2023-05" db="EMBL/GenBank/DDBJ databases">
        <title>B98-5 Cell Line De Novo Hybrid Assembly: An Optical Mapping Approach.</title>
        <authorList>
            <person name="Kananen K."/>
            <person name="Auerbach J.A."/>
            <person name="Kautto E."/>
            <person name="Blachly J.S."/>
        </authorList>
    </citation>
    <scope>NUCLEOTIDE SEQUENCE [LARGE SCALE GENOMIC DNA]</scope>
    <source>
        <strain evidence="2">B95-8</strain>
        <tissue evidence="2">Cell line</tissue>
    </source>
</reference>
<gene>
    <name evidence="2" type="ORF">P7K49_023328</name>
</gene>
<name>A0ABQ9ULB8_SAGOE</name>
<evidence type="ECO:0000313" key="2">
    <source>
        <dbReference type="EMBL" id="KAK2097877.1"/>
    </source>
</evidence>
<evidence type="ECO:0000256" key="1">
    <source>
        <dbReference type="SAM" id="MobiDB-lite"/>
    </source>
</evidence>
<keyword evidence="3" id="KW-1185">Reference proteome</keyword>
<evidence type="ECO:0000313" key="3">
    <source>
        <dbReference type="Proteomes" id="UP001266305"/>
    </source>
</evidence>
<comment type="caution">
    <text evidence="2">The sequence shown here is derived from an EMBL/GenBank/DDBJ whole genome shotgun (WGS) entry which is preliminary data.</text>
</comment>
<feature type="region of interest" description="Disordered" evidence="1">
    <location>
        <begin position="127"/>
        <end position="154"/>
    </location>
</feature>
<organism evidence="2 3">
    <name type="scientific">Saguinus oedipus</name>
    <name type="common">Cotton-top tamarin</name>
    <name type="synonym">Oedipomidas oedipus</name>
    <dbReference type="NCBI Taxonomy" id="9490"/>
    <lineage>
        <taxon>Eukaryota</taxon>
        <taxon>Metazoa</taxon>
        <taxon>Chordata</taxon>
        <taxon>Craniata</taxon>
        <taxon>Vertebrata</taxon>
        <taxon>Euteleostomi</taxon>
        <taxon>Mammalia</taxon>
        <taxon>Eutheria</taxon>
        <taxon>Euarchontoglires</taxon>
        <taxon>Primates</taxon>
        <taxon>Haplorrhini</taxon>
        <taxon>Platyrrhini</taxon>
        <taxon>Cebidae</taxon>
        <taxon>Callitrichinae</taxon>
        <taxon>Saguinus</taxon>
    </lineage>
</organism>
<proteinExistence type="predicted"/>
<protein>
    <submittedName>
        <fullName evidence="2">Uncharacterized protein</fullName>
    </submittedName>
</protein>
<dbReference type="EMBL" id="JASSZA010000011">
    <property type="protein sequence ID" value="KAK2097877.1"/>
    <property type="molecule type" value="Genomic_DNA"/>
</dbReference>